<protein>
    <submittedName>
        <fullName evidence="2">Tetrahydrofolate dehydrogenase/cyclohydrolase, NAD(P)-binding domain protein</fullName>
    </submittedName>
</protein>
<dbReference type="Proteomes" id="UP000002051">
    <property type="component" value="Chromosome 3"/>
</dbReference>
<evidence type="ECO:0000313" key="3">
    <source>
        <dbReference type="EnsemblPlants" id="AES68382"/>
    </source>
</evidence>
<dbReference type="InterPro" id="IPR020631">
    <property type="entry name" value="THF_DH/CycHdrlase_NAD-bd_dom"/>
</dbReference>
<organism evidence="2 4">
    <name type="scientific">Medicago truncatula</name>
    <name type="common">Barrel medic</name>
    <name type="synonym">Medicago tribuloides</name>
    <dbReference type="NCBI Taxonomy" id="3880"/>
    <lineage>
        <taxon>Eukaryota</taxon>
        <taxon>Viridiplantae</taxon>
        <taxon>Streptophyta</taxon>
        <taxon>Embryophyta</taxon>
        <taxon>Tracheophyta</taxon>
        <taxon>Spermatophyta</taxon>
        <taxon>Magnoliopsida</taxon>
        <taxon>eudicotyledons</taxon>
        <taxon>Gunneridae</taxon>
        <taxon>Pentapetalae</taxon>
        <taxon>rosids</taxon>
        <taxon>fabids</taxon>
        <taxon>Fabales</taxon>
        <taxon>Fabaceae</taxon>
        <taxon>Papilionoideae</taxon>
        <taxon>50 kb inversion clade</taxon>
        <taxon>NPAAA clade</taxon>
        <taxon>Hologalegina</taxon>
        <taxon>IRL clade</taxon>
        <taxon>Trifolieae</taxon>
        <taxon>Medicago</taxon>
    </lineage>
</organism>
<reference evidence="2 4" key="2">
    <citation type="journal article" date="2014" name="BMC Genomics">
        <title>An improved genome release (version Mt4.0) for the model legume Medicago truncatula.</title>
        <authorList>
            <person name="Tang H."/>
            <person name="Krishnakumar V."/>
            <person name="Bidwell S."/>
            <person name="Rosen B."/>
            <person name="Chan A."/>
            <person name="Zhou S."/>
            <person name="Gentzbittel L."/>
            <person name="Childs K.L."/>
            <person name="Yandell M."/>
            <person name="Gundlach H."/>
            <person name="Mayer K.F."/>
            <person name="Schwartz D.C."/>
            <person name="Town C.D."/>
        </authorList>
    </citation>
    <scope>GENOME REANNOTATION</scope>
    <source>
        <strain evidence="2">A17</strain>
        <strain evidence="3 4">cv. Jemalong A17</strain>
    </source>
</reference>
<dbReference type="HOGENOM" id="CLU_2349929_0_0_1"/>
<dbReference type="GO" id="GO:0004488">
    <property type="term" value="F:methylenetetrahydrofolate dehydrogenase (NADP+) activity"/>
    <property type="evidence" value="ECO:0007669"/>
    <property type="project" value="InterPro"/>
</dbReference>
<proteinExistence type="predicted"/>
<reference evidence="3" key="3">
    <citation type="submission" date="2015-04" db="UniProtKB">
        <authorList>
            <consortium name="EnsemblPlants"/>
        </authorList>
    </citation>
    <scope>IDENTIFICATION</scope>
    <source>
        <strain evidence="3">cv. Jemalong A17</strain>
    </source>
</reference>
<dbReference type="Gene3D" id="3.40.50.720">
    <property type="entry name" value="NAD(P)-binding Rossmann-like Domain"/>
    <property type="match status" value="1"/>
</dbReference>
<feature type="domain" description="Tetrahydrofolate dehydrogenase/cyclohydrolase NAD(P)-binding" evidence="1">
    <location>
        <begin position="24"/>
        <end position="65"/>
    </location>
</feature>
<dbReference type="EnsemblPlants" id="AES68382">
    <property type="protein sequence ID" value="AES68382"/>
    <property type="gene ID" value="MTR_3g007620"/>
</dbReference>
<dbReference type="PaxDb" id="3880-AES68382"/>
<dbReference type="AlphaFoldDB" id="G7IVA9"/>
<dbReference type="EMBL" id="CM001219">
    <property type="protein sequence ID" value="AES68382.1"/>
    <property type="molecule type" value="Genomic_DNA"/>
</dbReference>
<evidence type="ECO:0000259" key="1">
    <source>
        <dbReference type="Pfam" id="PF02882"/>
    </source>
</evidence>
<sequence length="97" mass="10759">MSTQGSNVAIITVTEREQSINIFLCGQTFSNVVTDVGIPYIVRGDSIKKGAVVIDMGTNQVKNLVLFSDDLSNIYSKLKRHKLKEVSFKEEIVNSTH</sequence>
<evidence type="ECO:0000313" key="4">
    <source>
        <dbReference type="Proteomes" id="UP000002051"/>
    </source>
</evidence>
<accession>G7IVA9</accession>
<keyword evidence="4" id="KW-1185">Reference proteome</keyword>
<evidence type="ECO:0000313" key="2">
    <source>
        <dbReference type="EMBL" id="AES68382.1"/>
    </source>
</evidence>
<gene>
    <name evidence="2" type="ordered locus">MTR_3g007620</name>
</gene>
<reference evidence="2 4" key="1">
    <citation type="journal article" date="2011" name="Nature">
        <title>The Medicago genome provides insight into the evolution of rhizobial symbioses.</title>
        <authorList>
            <person name="Young N.D."/>
            <person name="Debelle F."/>
            <person name="Oldroyd G.E."/>
            <person name="Geurts R."/>
            <person name="Cannon S.B."/>
            <person name="Udvardi M.K."/>
            <person name="Benedito V.A."/>
            <person name="Mayer K.F."/>
            <person name="Gouzy J."/>
            <person name="Schoof H."/>
            <person name="Van de Peer Y."/>
            <person name="Proost S."/>
            <person name="Cook D.R."/>
            <person name="Meyers B.C."/>
            <person name="Spannagl M."/>
            <person name="Cheung F."/>
            <person name="De Mita S."/>
            <person name="Krishnakumar V."/>
            <person name="Gundlach H."/>
            <person name="Zhou S."/>
            <person name="Mudge J."/>
            <person name="Bharti A.K."/>
            <person name="Murray J.D."/>
            <person name="Naoumkina M.A."/>
            <person name="Rosen B."/>
            <person name="Silverstein K.A."/>
            <person name="Tang H."/>
            <person name="Rombauts S."/>
            <person name="Zhao P.X."/>
            <person name="Zhou P."/>
            <person name="Barbe V."/>
            <person name="Bardou P."/>
            <person name="Bechner M."/>
            <person name="Bellec A."/>
            <person name="Berger A."/>
            <person name="Berges H."/>
            <person name="Bidwell S."/>
            <person name="Bisseling T."/>
            <person name="Choisne N."/>
            <person name="Couloux A."/>
            <person name="Denny R."/>
            <person name="Deshpande S."/>
            <person name="Dai X."/>
            <person name="Doyle J.J."/>
            <person name="Dudez A.M."/>
            <person name="Farmer A.D."/>
            <person name="Fouteau S."/>
            <person name="Franken C."/>
            <person name="Gibelin C."/>
            <person name="Gish J."/>
            <person name="Goldstein S."/>
            <person name="Gonzalez A.J."/>
            <person name="Green P.J."/>
            <person name="Hallab A."/>
            <person name="Hartog M."/>
            <person name="Hua A."/>
            <person name="Humphray S.J."/>
            <person name="Jeong D.H."/>
            <person name="Jing Y."/>
            <person name="Jocker A."/>
            <person name="Kenton S.M."/>
            <person name="Kim D.J."/>
            <person name="Klee K."/>
            <person name="Lai H."/>
            <person name="Lang C."/>
            <person name="Lin S."/>
            <person name="Macmil S.L."/>
            <person name="Magdelenat G."/>
            <person name="Matthews L."/>
            <person name="McCorrison J."/>
            <person name="Monaghan E.L."/>
            <person name="Mun J.H."/>
            <person name="Najar F.Z."/>
            <person name="Nicholson C."/>
            <person name="Noirot C."/>
            <person name="O'Bleness M."/>
            <person name="Paule C.R."/>
            <person name="Poulain J."/>
            <person name="Prion F."/>
            <person name="Qin B."/>
            <person name="Qu C."/>
            <person name="Retzel E.F."/>
            <person name="Riddle C."/>
            <person name="Sallet E."/>
            <person name="Samain S."/>
            <person name="Samson N."/>
            <person name="Sanders I."/>
            <person name="Saurat O."/>
            <person name="Scarpelli C."/>
            <person name="Schiex T."/>
            <person name="Segurens B."/>
            <person name="Severin A.J."/>
            <person name="Sherrier D.J."/>
            <person name="Shi R."/>
            <person name="Sims S."/>
            <person name="Singer S.R."/>
            <person name="Sinharoy S."/>
            <person name="Sterck L."/>
            <person name="Viollet A."/>
            <person name="Wang B.B."/>
            <person name="Wang K."/>
            <person name="Wang M."/>
            <person name="Wang X."/>
            <person name="Warfsmann J."/>
            <person name="Weissenbach J."/>
            <person name="White D.D."/>
            <person name="White J.D."/>
            <person name="Wiley G.B."/>
            <person name="Wincker P."/>
            <person name="Xing Y."/>
            <person name="Yang L."/>
            <person name="Yao Z."/>
            <person name="Ying F."/>
            <person name="Zhai J."/>
            <person name="Zhou L."/>
            <person name="Zuber A."/>
            <person name="Denarie J."/>
            <person name="Dixon R.A."/>
            <person name="May G.D."/>
            <person name="Schwartz D.C."/>
            <person name="Rogers J."/>
            <person name="Quetier F."/>
            <person name="Town C.D."/>
            <person name="Roe B.A."/>
        </authorList>
    </citation>
    <scope>NUCLEOTIDE SEQUENCE [LARGE SCALE GENOMIC DNA]</scope>
    <source>
        <strain evidence="2">A17</strain>
        <strain evidence="3 4">cv. Jemalong A17</strain>
    </source>
</reference>
<name>G7IVA9_MEDTR</name>
<dbReference type="Pfam" id="PF02882">
    <property type="entry name" value="THF_DHG_CYH_C"/>
    <property type="match status" value="1"/>
</dbReference>